<dbReference type="EMBL" id="JAUEPN010000008">
    <property type="protein sequence ID" value="KAK3291725.1"/>
    <property type="molecule type" value="Genomic_DNA"/>
</dbReference>
<comment type="caution">
    <text evidence="3">The sequence shown here is derived from an EMBL/GenBank/DDBJ whole genome shotgun (WGS) entry which is preliminary data.</text>
</comment>
<name>A0AAE0LNS7_9PEZI</name>
<accession>A0AAE0LNS7</accession>
<evidence type="ECO:0000313" key="4">
    <source>
        <dbReference type="Proteomes" id="UP001278766"/>
    </source>
</evidence>
<reference evidence="3" key="2">
    <citation type="submission" date="2023-06" db="EMBL/GenBank/DDBJ databases">
        <authorList>
            <consortium name="Lawrence Berkeley National Laboratory"/>
            <person name="Haridas S."/>
            <person name="Hensen N."/>
            <person name="Bonometti L."/>
            <person name="Westerberg I."/>
            <person name="Brannstrom I.O."/>
            <person name="Guillou S."/>
            <person name="Cros-Aarteil S."/>
            <person name="Calhoun S."/>
            <person name="Kuo A."/>
            <person name="Mondo S."/>
            <person name="Pangilinan J."/>
            <person name="Riley R."/>
            <person name="Labutti K."/>
            <person name="Andreopoulos B."/>
            <person name="Lipzen A."/>
            <person name="Chen C."/>
            <person name="Yanf M."/>
            <person name="Daum C."/>
            <person name="Ng V."/>
            <person name="Clum A."/>
            <person name="Steindorff A."/>
            <person name="Ohm R."/>
            <person name="Martin F."/>
            <person name="Silar P."/>
            <person name="Natvig D."/>
            <person name="Lalanne C."/>
            <person name="Gautier V."/>
            <person name="Ament-Velasquez S.L."/>
            <person name="Kruys A."/>
            <person name="Hutchinson M.I."/>
            <person name="Powell A.J."/>
            <person name="Barry K."/>
            <person name="Miller A.N."/>
            <person name="Grigoriev I.V."/>
            <person name="Debuchy R."/>
            <person name="Gladieux P."/>
            <person name="Thoren M.H."/>
            <person name="Johannesson H."/>
        </authorList>
    </citation>
    <scope>NUCLEOTIDE SEQUENCE</scope>
    <source>
        <strain evidence="3">CBS 168.71</strain>
    </source>
</reference>
<dbReference type="RefSeq" id="XP_062655239.1">
    <property type="nucleotide sequence ID" value="XM_062804588.1"/>
</dbReference>
<evidence type="ECO:0000256" key="1">
    <source>
        <dbReference type="SAM" id="MobiDB-lite"/>
    </source>
</evidence>
<dbReference type="AlphaFoldDB" id="A0AAE0LNS7"/>
<dbReference type="PANTHER" id="PTHR42354:SF1">
    <property type="entry name" value="C2H2-TYPE DOMAIN-CONTAINING PROTEIN"/>
    <property type="match status" value="1"/>
</dbReference>
<feature type="region of interest" description="Disordered" evidence="1">
    <location>
        <begin position="182"/>
        <end position="227"/>
    </location>
</feature>
<dbReference type="Proteomes" id="UP001278766">
    <property type="component" value="Unassembled WGS sequence"/>
</dbReference>
<protein>
    <submittedName>
        <fullName evidence="3">Uncharacterized protein</fullName>
    </submittedName>
</protein>
<feature type="compositionally biased region" description="Polar residues" evidence="1">
    <location>
        <begin position="197"/>
        <end position="211"/>
    </location>
</feature>
<feature type="region of interest" description="Disordered" evidence="1">
    <location>
        <begin position="63"/>
        <end position="93"/>
    </location>
</feature>
<proteinExistence type="predicted"/>
<keyword evidence="2" id="KW-1133">Transmembrane helix</keyword>
<keyword evidence="2" id="KW-0812">Transmembrane</keyword>
<evidence type="ECO:0000256" key="2">
    <source>
        <dbReference type="SAM" id="Phobius"/>
    </source>
</evidence>
<organism evidence="3 4">
    <name type="scientific">Chaetomium fimeti</name>
    <dbReference type="NCBI Taxonomy" id="1854472"/>
    <lineage>
        <taxon>Eukaryota</taxon>
        <taxon>Fungi</taxon>
        <taxon>Dikarya</taxon>
        <taxon>Ascomycota</taxon>
        <taxon>Pezizomycotina</taxon>
        <taxon>Sordariomycetes</taxon>
        <taxon>Sordariomycetidae</taxon>
        <taxon>Sordariales</taxon>
        <taxon>Chaetomiaceae</taxon>
        <taxon>Chaetomium</taxon>
    </lineage>
</organism>
<sequence length="381" mass="43122">MDNAADMVSEGKLKQGFFLATLVSTVAGTFITSINLYDRLIEQRRQKKLDRGQNKKIKELEQRLNEAEEEKERIKEESTKGSRASDGDNEFRNSLQQSGNMVQQQYDRYFANLGPKFAEGDLVAQNQIQSQIILLQGSVIKLLEEAILTGTLPDLNKLYNTSEFAREGSIRALRDQYQRLLESAPPQRRPPGPMRRISSTPSLQARSTDSAWSHRRPPQKALTHPSNGGPLFCRAAKQLQQTSSPLEAVIAMDRSSAVCGACDAGAGVGDDADGCRSWRIEKELAVRGRGSAREDRRYSRGSDIGSEAIVVRTYLLTRRFIFKCHRERSGYACYLCFRHRDQDTLCRSEEGLVSHVTSKHSVSEYERERDIRELDRSLPYR</sequence>
<gene>
    <name evidence="3" type="ORF">B0H64DRAFT_407898</name>
</gene>
<evidence type="ECO:0000313" key="3">
    <source>
        <dbReference type="EMBL" id="KAK3291725.1"/>
    </source>
</evidence>
<dbReference type="GeneID" id="87841536"/>
<keyword evidence="4" id="KW-1185">Reference proteome</keyword>
<keyword evidence="2" id="KW-0472">Membrane</keyword>
<reference evidence="3" key="1">
    <citation type="journal article" date="2023" name="Mol. Phylogenet. Evol.">
        <title>Genome-scale phylogeny and comparative genomics of the fungal order Sordariales.</title>
        <authorList>
            <person name="Hensen N."/>
            <person name="Bonometti L."/>
            <person name="Westerberg I."/>
            <person name="Brannstrom I.O."/>
            <person name="Guillou S."/>
            <person name="Cros-Aarteil S."/>
            <person name="Calhoun S."/>
            <person name="Haridas S."/>
            <person name="Kuo A."/>
            <person name="Mondo S."/>
            <person name="Pangilinan J."/>
            <person name="Riley R."/>
            <person name="LaButti K."/>
            <person name="Andreopoulos B."/>
            <person name="Lipzen A."/>
            <person name="Chen C."/>
            <person name="Yan M."/>
            <person name="Daum C."/>
            <person name="Ng V."/>
            <person name="Clum A."/>
            <person name="Steindorff A."/>
            <person name="Ohm R.A."/>
            <person name="Martin F."/>
            <person name="Silar P."/>
            <person name="Natvig D.O."/>
            <person name="Lalanne C."/>
            <person name="Gautier V."/>
            <person name="Ament-Velasquez S.L."/>
            <person name="Kruys A."/>
            <person name="Hutchinson M.I."/>
            <person name="Powell A.J."/>
            <person name="Barry K."/>
            <person name="Miller A.N."/>
            <person name="Grigoriev I.V."/>
            <person name="Debuchy R."/>
            <person name="Gladieux P."/>
            <person name="Hiltunen Thoren M."/>
            <person name="Johannesson H."/>
        </authorList>
    </citation>
    <scope>NUCLEOTIDE SEQUENCE</scope>
    <source>
        <strain evidence="3">CBS 168.71</strain>
    </source>
</reference>
<feature type="transmembrane region" description="Helical" evidence="2">
    <location>
        <begin position="16"/>
        <end position="37"/>
    </location>
</feature>
<feature type="compositionally biased region" description="Basic and acidic residues" evidence="1">
    <location>
        <begin position="63"/>
        <end position="91"/>
    </location>
</feature>
<dbReference type="PANTHER" id="PTHR42354">
    <property type="entry name" value="C2H2-TYPE DOMAIN-CONTAINING PROTEIN"/>
    <property type="match status" value="1"/>
</dbReference>